<dbReference type="AlphaFoldDB" id="A0A6J8BUU7"/>
<evidence type="ECO:0000256" key="1">
    <source>
        <dbReference type="SAM" id="Phobius"/>
    </source>
</evidence>
<keyword evidence="1" id="KW-1133">Transmembrane helix</keyword>
<evidence type="ECO:0000313" key="2">
    <source>
        <dbReference type="EMBL" id="CAC5387412.1"/>
    </source>
</evidence>
<feature type="transmembrane region" description="Helical" evidence="1">
    <location>
        <begin position="141"/>
        <end position="159"/>
    </location>
</feature>
<dbReference type="PANTHER" id="PTHR31126:SF1">
    <property type="entry name" value="TYROSINE SPECIFIC PROTEIN PHOSPHATASES DOMAIN-CONTAINING PROTEIN"/>
    <property type="match status" value="1"/>
</dbReference>
<name>A0A6J8BUU7_MYTCO</name>
<dbReference type="EMBL" id="CACVKT020004000">
    <property type="protein sequence ID" value="CAC5387412.1"/>
    <property type="molecule type" value="Genomic_DNA"/>
</dbReference>
<gene>
    <name evidence="2" type="ORF">MCOR_22749</name>
</gene>
<dbReference type="OrthoDB" id="9988524at2759"/>
<dbReference type="Gene3D" id="3.90.190.10">
    <property type="entry name" value="Protein tyrosine phosphatase superfamily"/>
    <property type="match status" value="1"/>
</dbReference>
<organism evidence="2 3">
    <name type="scientific">Mytilus coruscus</name>
    <name type="common">Sea mussel</name>
    <dbReference type="NCBI Taxonomy" id="42192"/>
    <lineage>
        <taxon>Eukaryota</taxon>
        <taxon>Metazoa</taxon>
        <taxon>Spiralia</taxon>
        <taxon>Lophotrochozoa</taxon>
        <taxon>Mollusca</taxon>
        <taxon>Bivalvia</taxon>
        <taxon>Autobranchia</taxon>
        <taxon>Pteriomorphia</taxon>
        <taxon>Mytilida</taxon>
        <taxon>Mytiloidea</taxon>
        <taxon>Mytilidae</taxon>
        <taxon>Mytilinae</taxon>
        <taxon>Mytilus</taxon>
    </lineage>
</organism>
<dbReference type="GO" id="GO:0004721">
    <property type="term" value="F:phosphoprotein phosphatase activity"/>
    <property type="evidence" value="ECO:0007669"/>
    <property type="project" value="InterPro"/>
</dbReference>
<sequence length="318" mass="36510">MASANSERVCIHNWRVLCHGKSKQGDGKHGSIYRSSRPDLMDPLDLEEFKKHGIKCIIDLRSAKDYEIASGSKVLDNYYKLYKVVLPKSNRYKQQEPIICQAIDGKQKKRATVPATEILEQKHFLINFFTSEYTSTVFKRAPWYIQLISLFIAIFDFIFRTGFKNFVRLFAVTVINREGIAASYVDIAEMSRGGLCAGLKLLTDKNNMPAMINCAHGKDRTGILSALVLSVLGETEENIITDYALSQEGLLPIRDRVFKEVVERYYWDKSFCDANPENMRMLLKYLNKTYGSVKDYLVSIGFSEEEQEILRKNLLEHE</sequence>
<evidence type="ECO:0008006" key="4">
    <source>
        <dbReference type="Google" id="ProtNLM"/>
    </source>
</evidence>
<evidence type="ECO:0000313" key="3">
    <source>
        <dbReference type="Proteomes" id="UP000507470"/>
    </source>
</evidence>
<proteinExistence type="predicted"/>
<reference evidence="2 3" key="1">
    <citation type="submission" date="2020-06" db="EMBL/GenBank/DDBJ databases">
        <authorList>
            <person name="Li R."/>
            <person name="Bekaert M."/>
        </authorList>
    </citation>
    <scope>NUCLEOTIDE SEQUENCE [LARGE SCALE GENOMIC DNA]</scope>
    <source>
        <strain evidence="3">wild</strain>
    </source>
</reference>
<keyword evidence="3" id="KW-1185">Reference proteome</keyword>
<protein>
    <recommendedName>
        <fullName evidence="4">Tyrosine specific protein phosphatases domain-containing protein</fullName>
    </recommendedName>
</protein>
<dbReference type="SUPFAM" id="SSF52799">
    <property type="entry name" value="(Phosphotyrosine protein) phosphatases II"/>
    <property type="match status" value="1"/>
</dbReference>
<dbReference type="Pfam" id="PF13350">
    <property type="entry name" value="Y_phosphatase3"/>
    <property type="match status" value="2"/>
</dbReference>
<dbReference type="PANTHER" id="PTHR31126">
    <property type="entry name" value="TYROSINE-PROTEIN PHOSPHATASE"/>
    <property type="match status" value="1"/>
</dbReference>
<dbReference type="InterPro" id="IPR029021">
    <property type="entry name" value="Prot-tyrosine_phosphatase-like"/>
</dbReference>
<dbReference type="InterPro" id="IPR026893">
    <property type="entry name" value="Tyr/Ser_Pase_IphP-type"/>
</dbReference>
<accession>A0A6J8BUU7</accession>
<dbReference type="Proteomes" id="UP000507470">
    <property type="component" value="Unassembled WGS sequence"/>
</dbReference>
<keyword evidence="1" id="KW-0472">Membrane</keyword>
<keyword evidence="1" id="KW-0812">Transmembrane</keyword>